<accession>A0A0F9C6U8</accession>
<reference evidence="1" key="1">
    <citation type="journal article" date="2015" name="Nature">
        <title>Complex archaea that bridge the gap between prokaryotes and eukaryotes.</title>
        <authorList>
            <person name="Spang A."/>
            <person name="Saw J.H."/>
            <person name="Jorgensen S.L."/>
            <person name="Zaremba-Niedzwiedzka K."/>
            <person name="Martijn J."/>
            <person name="Lind A.E."/>
            <person name="van Eijk R."/>
            <person name="Schleper C."/>
            <person name="Guy L."/>
            <person name="Ettema T.J."/>
        </authorList>
    </citation>
    <scope>NUCLEOTIDE SEQUENCE</scope>
</reference>
<organism evidence="1">
    <name type="scientific">marine sediment metagenome</name>
    <dbReference type="NCBI Taxonomy" id="412755"/>
    <lineage>
        <taxon>unclassified sequences</taxon>
        <taxon>metagenomes</taxon>
        <taxon>ecological metagenomes</taxon>
    </lineage>
</organism>
<protein>
    <submittedName>
        <fullName evidence="1">Uncharacterized protein</fullName>
    </submittedName>
</protein>
<dbReference type="AlphaFoldDB" id="A0A0F9C6U8"/>
<name>A0A0F9C6U8_9ZZZZ</name>
<gene>
    <name evidence="1" type="ORF">LCGC14_2361000</name>
</gene>
<evidence type="ECO:0000313" key="1">
    <source>
        <dbReference type="EMBL" id="KKL44904.1"/>
    </source>
</evidence>
<proteinExistence type="predicted"/>
<comment type="caution">
    <text evidence="1">The sequence shown here is derived from an EMBL/GenBank/DDBJ whole genome shotgun (WGS) entry which is preliminary data.</text>
</comment>
<dbReference type="EMBL" id="LAZR01034581">
    <property type="protein sequence ID" value="KKL44904.1"/>
    <property type="molecule type" value="Genomic_DNA"/>
</dbReference>
<sequence>MAPIIEVKNLSKRYQLGTFSRHTLREEIEYRWHKFKHINPRDCIKTVDLENKEKISKDKKHNKNSRP</sequence>